<comment type="caution">
    <text evidence="14">The sequence shown here is derived from an EMBL/GenBank/DDBJ whole genome shotgun (WGS) entry which is preliminary data.</text>
</comment>
<organism evidence="14 15">
    <name type="scientific">Golovinomyces cichoracearum</name>
    <dbReference type="NCBI Taxonomy" id="62708"/>
    <lineage>
        <taxon>Eukaryota</taxon>
        <taxon>Fungi</taxon>
        <taxon>Dikarya</taxon>
        <taxon>Ascomycota</taxon>
        <taxon>Pezizomycotina</taxon>
        <taxon>Leotiomycetes</taxon>
        <taxon>Erysiphales</taxon>
        <taxon>Erysiphaceae</taxon>
        <taxon>Golovinomyces</taxon>
    </lineage>
</organism>
<feature type="transmembrane region" description="Helical" evidence="13">
    <location>
        <begin position="132"/>
        <end position="153"/>
    </location>
</feature>
<comment type="similarity">
    <text evidence="3">Belongs to the ATPase A chain family.</text>
</comment>
<evidence type="ECO:0000256" key="7">
    <source>
        <dbReference type="ARBA" id="ARBA00022692"/>
    </source>
</evidence>
<dbReference type="AlphaFoldDB" id="A0A420I7B2"/>
<evidence type="ECO:0000256" key="11">
    <source>
        <dbReference type="ARBA" id="ARBA00023136"/>
    </source>
</evidence>
<evidence type="ECO:0000313" key="15">
    <source>
        <dbReference type="Proteomes" id="UP000283383"/>
    </source>
</evidence>
<dbReference type="Pfam" id="PF00119">
    <property type="entry name" value="ATP-synt_A"/>
    <property type="match status" value="1"/>
</dbReference>
<dbReference type="NCBIfam" id="TIGR01131">
    <property type="entry name" value="ATP_synt_6_or_A"/>
    <property type="match status" value="1"/>
</dbReference>
<dbReference type="CDD" id="cd00310">
    <property type="entry name" value="ATP-synt_Fo_a_6"/>
    <property type="match status" value="1"/>
</dbReference>
<keyword evidence="9 13" id="KW-1133">Transmembrane helix</keyword>
<keyword evidence="7 13" id="KW-0812">Transmembrane</keyword>
<dbReference type="Proteomes" id="UP000283383">
    <property type="component" value="Unassembled WGS sequence"/>
</dbReference>
<dbReference type="HAMAP" id="MF_01393">
    <property type="entry name" value="ATP_synth_a_bact"/>
    <property type="match status" value="1"/>
</dbReference>
<dbReference type="Pfam" id="PF05933">
    <property type="entry name" value="Fun_ATP-synt_8"/>
    <property type="match status" value="1"/>
</dbReference>
<reference evidence="14 15" key="1">
    <citation type="journal article" date="2018" name="BMC Genomics">
        <title>Comparative genome analyses reveal sequence features reflecting distinct modes of host-adaptation between dicot and monocot powdery mildew.</title>
        <authorList>
            <person name="Wu Y."/>
            <person name="Ma X."/>
            <person name="Pan Z."/>
            <person name="Kale S.D."/>
            <person name="Song Y."/>
            <person name="King H."/>
            <person name="Zhang Q."/>
            <person name="Presley C."/>
            <person name="Deng X."/>
            <person name="Wei C.I."/>
            <person name="Xiao S."/>
        </authorList>
    </citation>
    <scope>NUCLEOTIDE SEQUENCE [LARGE SCALE GENOMIC DNA]</scope>
    <source>
        <strain evidence="14">UMSG3</strain>
    </source>
</reference>
<keyword evidence="11 13" id="KW-0472">Membrane</keyword>
<dbReference type="SUPFAM" id="SSF81336">
    <property type="entry name" value="F1F0 ATP synthase subunit A"/>
    <property type="match status" value="1"/>
</dbReference>
<evidence type="ECO:0000256" key="12">
    <source>
        <dbReference type="ARBA" id="ARBA00023310"/>
    </source>
</evidence>
<evidence type="ECO:0000256" key="4">
    <source>
        <dbReference type="ARBA" id="ARBA00008892"/>
    </source>
</evidence>
<dbReference type="InterPro" id="IPR009230">
    <property type="entry name" value="ATP_synth_su8_fun"/>
</dbReference>
<evidence type="ECO:0000256" key="6">
    <source>
        <dbReference type="ARBA" id="ARBA00022547"/>
    </source>
</evidence>
<dbReference type="EMBL" id="MCBQ01011994">
    <property type="protein sequence ID" value="RKF65559.1"/>
    <property type="molecule type" value="Genomic_DNA"/>
</dbReference>
<dbReference type="PANTHER" id="PTHR11410:SF0">
    <property type="entry name" value="ATP SYNTHASE SUBUNIT A"/>
    <property type="match status" value="1"/>
</dbReference>
<evidence type="ECO:0000256" key="9">
    <source>
        <dbReference type="ARBA" id="ARBA00022989"/>
    </source>
</evidence>
<dbReference type="InterPro" id="IPR045083">
    <property type="entry name" value="ATP_synth_F0_asu_bact/mt"/>
</dbReference>
<dbReference type="PRINTS" id="PR00123">
    <property type="entry name" value="ATPASEA"/>
</dbReference>
<dbReference type="InterPro" id="IPR000568">
    <property type="entry name" value="ATP_synth_F0_asu"/>
</dbReference>
<dbReference type="InterPro" id="IPR023011">
    <property type="entry name" value="ATP_synth_F0_asu_AS"/>
</dbReference>
<feature type="transmembrane region" description="Helical" evidence="13">
    <location>
        <begin position="159"/>
        <end position="178"/>
    </location>
</feature>
<dbReference type="Gene3D" id="1.20.120.220">
    <property type="entry name" value="ATP synthase, F0 complex, subunit A"/>
    <property type="match status" value="1"/>
</dbReference>
<evidence type="ECO:0000256" key="10">
    <source>
        <dbReference type="ARBA" id="ARBA00023065"/>
    </source>
</evidence>
<keyword evidence="10 13" id="KW-0406">Ion transport</keyword>
<evidence type="ECO:0000256" key="3">
    <source>
        <dbReference type="ARBA" id="ARBA00006810"/>
    </source>
</evidence>
<evidence type="ECO:0000256" key="13">
    <source>
        <dbReference type="RuleBase" id="RU368038"/>
    </source>
</evidence>
<protein>
    <recommendedName>
        <fullName evidence="13">ATP synthase protein 8</fullName>
    </recommendedName>
</protein>
<comment type="subunit">
    <text evidence="13">F-type ATPases have 2 components, CF(1) - the catalytic core - and CF(0) - the membrane proton channel.</text>
</comment>
<dbReference type="GO" id="GO:0046933">
    <property type="term" value="F:proton-transporting ATP synthase activity, rotational mechanism"/>
    <property type="evidence" value="ECO:0007669"/>
    <property type="project" value="TreeGrafter"/>
</dbReference>
<dbReference type="GO" id="GO:0045259">
    <property type="term" value="C:proton-transporting ATP synthase complex"/>
    <property type="evidence" value="ECO:0007669"/>
    <property type="project" value="UniProtKB-KW"/>
</dbReference>
<comment type="subcellular location">
    <subcellularLocation>
        <location evidence="1">Membrane</location>
        <topology evidence="1">Single-pass membrane protein</topology>
    </subcellularLocation>
    <subcellularLocation>
        <location evidence="2">Mitochondrion inner membrane</location>
        <topology evidence="2">Multi-pass membrane protein</topology>
    </subcellularLocation>
    <subcellularLocation>
        <location evidence="13">Mitochondrion inner membrane</location>
        <topology evidence="13">Single-pass membrane protein</topology>
    </subcellularLocation>
</comment>
<feature type="transmembrane region" description="Helical" evidence="13">
    <location>
        <begin position="86"/>
        <end position="103"/>
    </location>
</feature>
<dbReference type="PROSITE" id="PS00449">
    <property type="entry name" value="ATPASE_A"/>
    <property type="match status" value="1"/>
</dbReference>
<keyword evidence="6 13" id="KW-0138">CF(0)</keyword>
<dbReference type="STRING" id="62708.A0A420I7B2"/>
<keyword evidence="12 13" id="KW-0066">ATP synthesis</keyword>
<keyword evidence="13" id="KW-0496">Mitochondrion</keyword>
<keyword evidence="5 13" id="KW-0813">Transport</keyword>
<feature type="transmembrane region" description="Helical" evidence="13">
    <location>
        <begin position="242"/>
        <end position="262"/>
    </location>
</feature>
<keyword evidence="15" id="KW-1185">Reference proteome</keyword>
<evidence type="ECO:0000256" key="2">
    <source>
        <dbReference type="ARBA" id="ARBA00004448"/>
    </source>
</evidence>
<sequence length="293" mass="32777">MPQLVPFFFVNQVVFAFVILTVLIYAFTKFILPKFVRIFISHIYNIINNMRHLDFVLSPLDQFEVRDLFSINANLLGNLHLSLTNIGLYLSISIFIILTYSLLATNKSIYATVHGIVVNQINPNKGQMFFPLMYVLFLFILVNNLIGLVPYSFASTSHFILTFSISFTIVLGATILGFQRHGLKFFSLFVPSGCPLALLPLLVLIEFISYLSRNVSLGLRLAANILSGHMLLSILSGFTYNIMTSGIIFFVLGLIPLAFIIAFSGLELAIAFIQAQVFVVLACSYIKDGLDLH</sequence>
<gene>
    <name evidence="14" type="ORF">GcM3_119014</name>
</gene>
<dbReference type="PANTHER" id="PTHR11410">
    <property type="entry name" value="ATP SYNTHASE SUBUNIT A"/>
    <property type="match status" value="1"/>
</dbReference>
<evidence type="ECO:0000256" key="5">
    <source>
        <dbReference type="ARBA" id="ARBA00022448"/>
    </source>
</evidence>
<feature type="transmembrane region" description="Helical" evidence="13">
    <location>
        <begin position="217"/>
        <end position="235"/>
    </location>
</feature>
<name>A0A420I7B2_9PEZI</name>
<evidence type="ECO:0000256" key="1">
    <source>
        <dbReference type="ARBA" id="ARBA00004167"/>
    </source>
</evidence>
<comment type="similarity">
    <text evidence="4 13">Belongs to the ATPase protein 8 family.</text>
</comment>
<dbReference type="GO" id="GO:0005743">
    <property type="term" value="C:mitochondrial inner membrane"/>
    <property type="evidence" value="ECO:0007669"/>
    <property type="project" value="UniProtKB-SubCell"/>
</dbReference>
<dbReference type="InterPro" id="IPR035908">
    <property type="entry name" value="F0_ATP_A_sf"/>
</dbReference>
<comment type="function">
    <text evidence="13">Mitochondrial membrane ATP synthase (F(1)F(0) ATP synthase or Complex V) produces ATP from ADP in the presence of a proton gradient across the membrane which is generated by electron transport complexes of the respiratory chain. F-type ATPases consist of two structural domains, F(1) - containing the extramembraneous catalytic core and F(0) - containing the membrane proton channel, linked together by a central stalk and a peripheral stalk. During catalysis, ATP synthesis in the catalytic domain of F(1) is coupled via a rotary mechanism of the central stalk subunits to proton translocation. Part of the complex F(0) domain. Minor subunit located with subunit a in the membrane.</text>
</comment>
<keyword evidence="8 13" id="KW-0375">Hydrogen ion transport</keyword>
<accession>A0A420I7B2</accession>
<evidence type="ECO:0000256" key="8">
    <source>
        <dbReference type="ARBA" id="ARBA00022781"/>
    </source>
</evidence>
<evidence type="ECO:0000313" key="14">
    <source>
        <dbReference type="EMBL" id="RKF65559.1"/>
    </source>
</evidence>
<feature type="transmembrane region" description="Helical" evidence="13">
    <location>
        <begin position="185"/>
        <end position="211"/>
    </location>
</feature>
<feature type="transmembrane region" description="Helical" evidence="13">
    <location>
        <begin position="7"/>
        <end position="27"/>
    </location>
</feature>
<dbReference type="FunFam" id="1.20.120.220:FF:000003">
    <property type="entry name" value="ATP synthase subunit a"/>
    <property type="match status" value="1"/>
</dbReference>
<comment type="caution">
    <text evidence="13">Lacks conserved residue(s) required for the propagation of feature annotation.</text>
</comment>
<proteinExistence type="inferred from homology"/>